<feature type="signal peptide" evidence="8">
    <location>
        <begin position="1"/>
        <end position="16"/>
    </location>
</feature>
<evidence type="ECO:0000256" key="2">
    <source>
        <dbReference type="ARBA" id="ARBA00022525"/>
    </source>
</evidence>
<dbReference type="Gene3D" id="4.10.410.10">
    <property type="entry name" value="Pancreatic trypsin inhibitor Kunitz domain"/>
    <property type="match status" value="1"/>
</dbReference>
<dbReference type="EMBL" id="CAKAEH010001426">
    <property type="protein sequence ID" value="CAG9536135.1"/>
    <property type="molecule type" value="Genomic_DNA"/>
</dbReference>
<feature type="domain" description="BPTI/Kunitz inhibitor" evidence="9">
    <location>
        <begin position="122"/>
        <end position="171"/>
    </location>
</feature>
<dbReference type="PRINTS" id="PR00759">
    <property type="entry name" value="BASICPTASE"/>
</dbReference>
<evidence type="ECO:0000256" key="5">
    <source>
        <dbReference type="ARBA" id="ARBA00023157"/>
    </source>
</evidence>
<keyword evidence="4" id="KW-0722">Serine protease inhibitor</keyword>
<organism evidence="10 11">
    <name type="scientific">Cercopithifilaria johnstoni</name>
    <dbReference type="NCBI Taxonomy" id="2874296"/>
    <lineage>
        <taxon>Eukaryota</taxon>
        <taxon>Metazoa</taxon>
        <taxon>Ecdysozoa</taxon>
        <taxon>Nematoda</taxon>
        <taxon>Chromadorea</taxon>
        <taxon>Rhabditida</taxon>
        <taxon>Spirurina</taxon>
        <taxon>Spiruromorpha</taxon>
        <taxon>Filarioidea</taxon>
        <taxon>Onchocercidae</taxon>
        <taxon>Cercopithifilaria</taxon>
    </lineage>
</organism>
<keyword evidence="2" id="KW-0964">Secreted</keyword>
<evidence type="ECO:0000313" key="11">
    <source>
        <dbReference type="Proteomes" id="UP000746747"/>
    </source>
</evidence>
<proteinExistence type="predicted"/>
<comment type="subcellular location">
    <subcellularLocation>
        <location evidence="1">Secreted</location>
    </subcellularLocation>
</comment>
<feature type="chain" id="PRO_5035220019" description="BPTI/Kunitz inhibitor domain-containing protein" evidence="8">
    <location>
        <begin position="17"/>
        <end position="177"/>
    </location>
</feature>
<dbReference type="GO" id="GO:0005615">
    <property type="term" value="C:extracellular space"/>
    <property type="evidence" value="ECO:0007669"/>
    <property type="project" value="TreeGrafter"/>
</dbReference>
<accession>A0A8J2Q1A5</accession>
<dbReference type="InterPro" id="IPR002223">
    <property type="entry name" value="Kunitz_BPTI"/>
</dbReference>
<keyword evidence="3" id="KW-0646">Protease inhibitor</keyword>
<evidence type="ECO:0000259" key="9">
    <source>
        <dbReference type="PROSITE" id="PS50279"/>
    </source>
</evidence>
<dbReference type="GO" id="GO:0004867">
    <property type="term" value="F:serine-type endopeptidase inhibitor activity"/>
    <property type="evidence" value="ECO:0007669"/>
    <property type="project" value="UniProtKB-KW"/>
</dbReference>
<dbReference type="PANTHER" id="PTHR10083:SF376">
    <property type="entry name" value="SERINE PEPTIDASE INHIBITOR, KUNITZ TYPE, 3"/>
    <property type="match status" value="1"/>
</dbReference>
<keyword evidence="6" id="KW-1199">Hemostasis impairing toxin</keyword>
<dbReference type="Pfam" id="PF00014">
    <property type="entry name" value="Kunitz_BPTI"/>
    <property type="match status" value="1"/>
</dbReference>
<keyword evidence="8" id="KW-0732">Signal</keyword>
<dbReference type="AlphaFoldDB" id="A0A8J2Q1A5"/>
<dbReference type="SUPFAM" id="SSF57362">
    <property type="entry name" value="BPTI-like"/>
    <property type="match status" value="1"/>
</dbReference>
<gene>
    <name evidence="10" type="ORF">CJOHNSTONI_LOCUS6089</name>
</gene>
<protein>
    <recommendedName>
        <fullName evidence="9">BPTI/Kunitz inhibitor domain-containing protein</fullName>
    </recommendedName>
</protein>
<sequence>MLLLLIVITVIKICLADMKEISECEWITCLLPKVCQNINGIISCILPDDAMKTEMEEPSEAVRSANQMNLMIESVSSRIPDSSTLPLSVPEIGLFPPSDTVTKQEPLVNSENYTVKTLPEICWLPVVTGPCSKAKILWYYNFLTGRCGRFSFSGCGNANHFYTRKECEETCLVTYST</sequence>
<evidence type="ECO:0000313" key="10">
    <source>
        <dbReference type="EMBL" id="CAG9536135.1"/>
    </source>
</evidence>
<dbReference type="InterPro" id="IPR050098">
    <property type="entry name" value="TFPI/VKTCI-like"/>
</dbReference>
<dbReference type="OrthoDB" id="4473401at2759"/>
<evidence type="ECO:0000256" key="3">
    <source>
        <dbReference type="ARBA" id="ARBA00022690"/>
    </source>
</evidence>
<keyword evidence="5" id="KW-1015">Disulfide bond</keyword>
<name>A0A8J2Q1A5_9BILA</name>
<keyword evidence="7" id="KW-1203">Blood coagulation cascade inhibiting toxin</keyword>
<dbReference type="PROSITE" id="PS50279">
    <property type="entry name" value="BPTI_KUNITZ_2"/>
    <property type="match status" value="1"/>
</dbReference>
<dbReference type="PANTHER" id="PTHR10083">
    <property type="entry name" value="KUNITZ-TYPE PROTEASE INHIBITOR-RELATED"/>
    <property type="match status" value="1"/>
</dbReference>
<evidence type="ECO:0000256" key="4">
    <source>
        <dbReference type="ARBA" id="ARBA00022900"/>
    </source>
</evidence>
<dbReference type="SMART" id="SM00131">
    <property type="entry name" value="KU"/>
    <property type="match status" value="1"/>
</dbReference>
<evidence type="ECO:0000256" key="6">
    <source>
        <dbReference type="ARBA" id="ARBA00023240"/>
    </source>
</evidence>
<evidence type="ECO:0000256" key="1">
    <source>
        <dbReference type="ARBA" id="ARBA00004613"/>
    </source>
</evidence>
<reference evidence="10" key="1">
    <citation type="submission" date="2021-09" db="EMBL/GenBank/DDBJ databases">
        <authorList>
            <consortium name="Pathogen Informatics"/>
        </authorList>
    </citation>
    <scope>NUCLEOTIDE SEQUENCE</scope>
</reference>
<keyword evidence="6" id="KW-0800">Toxin</keyword>
<evidence type="ECO:0000256" key="8">
    <source>
        <dbReference type="SAM" id="SignalP"/>
    </source>
</evidence>
<dbReference type="Proteomes" id="UP000746747">
    <property type="component" value="Unassembled WGS sequence"/>
</dbReference>
<comment type="caution">
    <text evidence="10">The sequence shown here is derived from an EMBL/GenBank/DDBJ whole genome shotgun (WGS) entry which is preliminary data.</text>
</comment>
<keyword evidence="11" id="KW-1185">Reference proteome</keyword>
<dbReference type="InterPro" id="IPR036880">
    <property type="entry name" value="Kunitz_BPTI_sf"/>
</dbReference>
<evidence type="ECO:0000256" key="7">
    <source>
        <dbReference type="ARBA" id="ARBA00034146"/>
    </source>
</evidence>